<dbReference type="AlphaFoldDB" id="A0A1D9Q0X3"/>
<reference evidence="2" key="1">
    <citation type="journal article" date="2017" name="Genome Biol. Evol.">
        <title>The complete genome sequence of the phytopathogenic fungus Sclerotinia sclerotiorum reveals insights into the genome architecture of broad host range pathogens.</title>
        <authorList>
            <person name="Derbyshire M."/>
            <person name="Denton-Giles M."/>
            <person name="Hegedus D."/>
            <person name="Seifbarghy S."/>
            <person name="Rollins J."/>
            <person name="van Kan J."/>
            <person name="Seidl M.F."/>
            <person name="Faino L."/>
            <person name="Mbengue M."/>
            <person name="Navaud O."/>
            <person name="Raffaele S."/>
            <person name="Hammond-Kosack K."/>
            <person name="Heard S."/>
            <person name="Oliver R."/>
        </authorList>
    </citation>
    <scope>NUCLEOTIDE SEQUENCE [LARGE SCALE GENOMIC DNA]</scope>
    <source>
        <strain evidence="2">ATCC 18683 / 1980 / Ss-1</strain>
    </source>
</reference>
<sequence>MVEAASAGNLDMLEQLLADEENPAEETIQTLLNAAAWKSQTSIVSFLLSNYPSVPLPEETIRAAVYSPSIELISALLSKAAAIINHQFDRRGANPNQDPDTAPPPLVSVAAFYNDIRAADVLLKHGAKLEDSGAIEMAVDRRNEIMVRYFKERGMKSEKVEG</sequence>
<dbReference type="VEuPathDB" id="FungiDB:sscle_04g032320"/>
<dbReference type="Proteomes" id="UP000177798">
    <property type="component" value="Chromosome 4"/>
</dbReference>
<dbReference type="SUPFAM" id="SSF48403">
    <property type="entry name" value="Ankyrin repeat"/>
    <property type="match status" value="1"/>
</dbReference>
<protein>
    <recommendedName>
        <fullName evidence="3">Ankyrin repeat protein</fullName>
    </recommendedName>
</protein>
<organism evidence="1 2">
    <name type="scientific">Sclerotinia sclerotiorum (strain ATCC 18683 / 1980 / Ss-1)</name>
    <name type="common">White mold</name>
    <name type="synonym">Whetzelinia sclerotiorum</name>
    <dbReference type="NCBI Taxonomy" id="665079"/>
    <lineage>
        <taxon>Eukaryota</taxon>
        <taxon>Fungi</taxon>
        <taxon>Dikarya</taxon>
        <taxon>Ascomycota</taxon>
        <taxon>Pezizomycotina</taxon>
        <taxon>Leotiomycetes</taxon>
        <taxon>Helotiales</taxon>
        <taxon>Sclerotiniaceae</taxon>
        <taxon>Sclerotinia</taxon>
    </lineage>
</organism>
<gene>
    <name evidence="1" type="ORF">sscle_04g032320</name>
</gene>
<proteinExistence type="predicted"/>
<dbReference type="EMBL" id="CP017817">
    <property type="protein sequence ID" value="APA08462.1"/>
    <property type="molecule type" value="Genomic_DNA"/>
</dbReference>
<dbReference type="Gene3D" id="1.25.40.20">
    <property type="entry name" value="Ankyrin repeat-containing domain"/>
    <property type="match status" value="1"/>
</dbReference>
<evidence type="ECO:0000313" key="2">
    <source>
        <dbReference type="Proteomes" id="UP000177798"/>
    </source>
</evidence>
<name>A0A1D9Q0X3_SCLS1</name>
<dbReference type="InterPro" id="IPR036770">
    <property type="entry name" value="Ankyrin_rpt-contain_sf"/>
</dbReference>
<evidence type="ECO:0000313" key="1">
    <source>
        <dbReference type="EMBL" id="APA08462.1"/>
    </source>
</evidence>
<dbReference type="OrthoDB" id="426293at2759"/>
<evidence type="ECO:0008006" key="3">
    <source>
        <dbReference type="Google" id="ProtNLM"/>
    </source>
</evidence>
<accession>A0A1D9Q0X3</accession>